<dbReference type="InterPro" id="IPR036259">
    <property type="entry name" value="MFS_trans_sf"/>
</dbReference>
<evidence type="ECO:0000313" key="4">
    <source>
        <dbReference type="Proteomes" id="UP000751190"/>
    </source>
</evidence>
<accession>A0A8J5XL32</accession>
<evidence type="ECO:0000256" key="2">
    <source>
        <dbReference type="SAM" id="Phobius"/>
    </source>
</evidence>
<feature type="transmembrane region" description="Helical" evidence="2">
    <location>
        <begin position="309"/>
        <end position="332"/>
    </location>
</feature>
<proteinExistence type="predicted"/>
<dbReference type="AlphaFoldDB" id="A0A8J5XL32"/>
<comment type="caution">
    <text evidence="3">The sequence shown here is derived from an EMBL/GenBank/DDBJ whole genome shotgun (WGS) entry which is preliminary data.</text>
</comment>
<evidence type="ECO:0000256" key="1">
    <source>
        <dbReference type="SAM" id="MobiDB-lite"/>
    </source>
</evidence>
<keyword evidence="2" id="KW-1133">Transmembrane helix</keyword>
<sequence length="653" mass="66490">MVAWVPPLLTAGRWLLLLLANPNLLLIFQKLGVRVENKTLYFDVKLLSRETLMAKPPALRLPEPPRGRAPPPAPLDYGKLLRPIATGGLLAGGAAAALRNREALPRLLGAGQRRKLRAAKPAPALRAPPGDAEAPELVAAAPTIAAAMRQGLRVTPAPPIATGPPSISSRPRRAPRAVPRAGLRSTLTSARATYGYLSLLALSAGLMKPAWEHVHAPDASPSADAALSSWPLICGALAVGHCADRFGHAAVLRALAGASAATLLAAGCSMQLSVAKLARAAESYAMLALPVVQAAVAEGTARLLDRSALFGLLTAAMALCMVGGSAASVALLQYAGIGGDGAEPAAAGSEAALAATAVVRVVVLGAALMSAGALACTALLRAPDGGMAGTGRQPAAATAAAAAASASSGGASGPATADDDDGEHADAHNYRLTTPSSALPPLPSSQLPTWLFRAHAAAPAGGARRGHSRISPSTLAAAMLIATTISNPGTFFEVWDGVYNWHRLGGEPLDELARAALLLVGVQAGLLRPLARLAGGSHRLLSAAHVGMAITFMLLMRVEGGSTLSYPLFALFLAAHSLVDSLTATLVSAYAPVGKQGLLLGLNHAAHLVMLPPPMSTTIMPFVNAIVPILLFPPALRQIRSTVSELAAAIADT</sequence>
<protein>
    <submittedName>
        <fullName evidence="3">Uncharacterized protein</fullName>
    </submittedName>
</protein>
<feature type="transmembrane region" description="Helical" evidence="2">
    <location>
        <begin position="611"/>
        <end position="632"/>
    </location>
</feature>
<keyword evidence="2" id="KW-0472">Membrane</keyword>
<keyword evidence="4" id="KW-1185">Reference proteome</keyword>
<feature type="transmembrane region" description="Helical" evidence="2">
    <location>
        <begin position="568"/>
        <end position="591"/>
    </location>
</feature>
<feature type="region of interest" description="Disordered" evidence="1">
    <location>
        <begin position="408"/>
        <end position="442"/>
    </location>
</feature>
<feature type="transmembrane region" description="Helical" evidence="2">
    <location>
        <begin position="537"/>
        <end position="556"/>
    </location>
</feature>
<feature type="transmembrane region" description="Helical" evidence="2">
    <location>
        <begin position="352"/>
        <end position="380"/>
    </location>
</feature>
<keyword evidence="2" id="KW-0812">Transmembrane</keyword>
<dbReference type="SUPFAM" id="SSF103473">
    <property type="entry name" value="MFS general substrate transporter"/>
    <property type="match status" value="1"/>
</dbReference>
<name>A0A8J5XL32_DIALT</name>
<evidence type="ECO:0000313" key="3">
    <source>
        <dbReference type="EMBL" id="KAG8470103.1"/>
    </source>
</evidence>
<reference evidence="3" key="1">
    <citation type="submission" date="2021-05" db="EMBL/GenBank/DDBJ databases">
        <title>The genome of the haptophyte Pavlova lutheri (Diacronema luteri, Pavlovales) - a model for lipid biosynthesis in eukaryotic algae.</title>
        <authorList>
            <person name="Hulatt C.J."/>
            <person name="Posewitz M.C."/>
        </authorList>
    </citation>
    <scope>NUCLEOTIDE SEQUENCE</scope>
    <source>
        <strain evidence="3">NIVA-4/92</strain>
    </source>
</reference>
<dbReference type="OrthoDB" id="10625503at2759"/>
<feature type="transmembrane region" description="Helical" evidence="2">
    <location>
        <begin position="12"/>
        <end position="28"/>
    </location>
</feature>
<gene>
    <name evidence="3" type="ORF">KFE25_008524</name>
</gene>
<organism evidence="3 4">
    <name type="scientific">Diacronema lutheri</name>
    <name type="common">Unicellular marine alga</name>
    <name type="synonym">Monochrysis lutheri</name>
    <dbReference type="NCBI Taxonomy" id="2081491"/>
    <lineage>
        <taxon>Eukaryota</taxon>
        <taxon>Haptista</taxon>
        <taxon>Haptophyta</taxon>
        <taxon>Pavlovophyceae</taxon>
        <taxon>Pavlovales</taxon>
        <taxon>Pavlovaceae</taxon>
        <taxon>Diacronema</taxon>
    </lineage>
</organism>
<dbReference type="EMBL" id="JAGTXO010000001">
    <property type="protein sequence ID" value="KAG8470103.1"/>
    <property type="molecule type" value="Genomic_DNA"/>
</dbReference>
<dbReference type="Proteomes" id="UP000751190">
    <property type="component" value="Unassembled WGS sequence"/>
</dbReference>
<feature type="region of interest" description="Disordered" evidence="1">
    <location>
        <begin position="155"/>
        <end position="182"/>
    </location>
</feature>